<dbReference type="RefSeq" id="WP_343983165.1">
    <property type="nucleotide sequence ID" value="NZ_BAAAHK010000023.1"/>
</dbReference>
<accession>A0ABN1RR79</accession>
<gene>
    <name evidence="1" type="ORF">GCM10009554_79360</name>
</gene>
<organism evidence="1 2">
    <name type="scientific">Kribbella koreensis</name>
    <dbReference type="NCBI Taxonomy" id="57909"/>
    <lineage>
        <taxon>Bacteria</taxon>
        <taxon>Bacillati</taxon>
        <taxon>Actinomycetota</taxon>
        <taxon>Actinomycetes</taxon>
        <taxon>Propionibacteriales</taxon>
        <taxon>Kribbellaceae</taxon>
        <taxon>Kribbella</taxon>
    </lineage>
</organism>
<evidence type="ECO:0000313" key="1">
    <source>
        <dbReference type="EMBL" id="GAA0962059.1"/>
    </source>
</evidence>
<sequence length="82" mass="8815">MSLSVLENRVETGPVDWLAVLAREKVALAMAVRLGDWMSQGYSHLALGRAALALGDERRGLQQLAEGTYILRALGINPDPAA</sequence>
<proteinExistence type="predicted"/>
<keyword evidence="2" id="KW-1185">Reference proteome</keyword>
<evidence type="ECO:0000313" key="2">
    <source>
        <dbReference type="Proteomes" id="UP001500542"/>
    </source>
</evidence>
<dbReference type="EMBL" id="BAAAHK010000023">
    <property type="protein sequence ID" value="GAA0962059.1"/>
    <property type="molecule type" value="Genomic_DNA"/>
</dbReference>
<comment type="caution">
    <text evidence="1">The sequence shown here is derived from an EMBL/GenBank/DDBJ whole genome shotgun (WGS) entry which is preliminary data.</text>
</comment>
<dbReference type="Proteomes" id="UP001500542">
    <property type="component" value="Unassembled WGS sequence"/>
</dbReference>
<reference evidence="1 2" key="1">
    <citation type="journal article" date="2019" name="Int. J. Syst. Evol. Microbiol.">
        <title>The Global Catalogue of Microorganisms (GCM) 10K type strain sequencing project: providing services to taxonomists for standard genome sequencing and annotation.</title>
        <authorList>
            <consortium name="The Broad Institute Genomics Platform"/>
            <consortium name="The Broad Institute Genome Sequencing Center for Infectious Disease"/>
            <person name="Wu L."/>
            <person name="Ma J."/>
        </authorList>
    </citation>
    <scope>NUCLEOTIDE SEQUENCE [LARGE SCALE GENOMIC DNA]</scope>
    <source>
        <strain evidence="1 2">JCM 10977</strain>
    </source>
</reference>
<protein>
    <submittedName>
        <fullName evidence="1">Uncharacterized protein</fullName>
    </submittedName>
</protein>
<name>A0ABN1RR79_9ACTN</name>